<keyword evidence="6" id="KW-0472">Membrane</keyword>
<evidence type="ECO:0000256" key="3">
    <source>
        <dbReference type="ARBA" id="ARBA00022833"/>
    </source>
</evidence>
<dbReference type="Gene3D" id="3.40.50.720">
    <property type="entry name" value="NAD(P)-binding Rossmann-like Domain"/>
    <property type="match status" value="1"/>
</dbReference>
<dbReference type="Gene3D" id="3.90.180.10">
    <property type="entry name" value="Medium-chain alcohol dehydrogenases, catalytic domain"/>
    <property type="match status" value="1"/>
</dbReference>
<comment type="cofactor">
    <cofactor evidence="1 5">
        <name>Zn(2+)</name>
        <dbReference type="ChEBI" id="CHEBI:29105"/>
    </cofactor>
</comment>
<keyword evidence="4" id="KW-0560">Oxidoreductase</keyword>
<dbReference type="EMBL" id="JACAZE010000009">
    <property type="protein sequence ID" value="KAF7305796.1"/>
    <property type="molecule type" value="Genomic_DNA"/>
</dbReference>
<dbReference type="GO" id="GO:0004497">
    <property type="term" value="F:monooxygenase activity"/>
    <property type="evidence" value="ECO:0007669"/>
    <property type="project" value="UniProtKB-KW"/>
</dbReference>
<reference evidence="8" key="1">
    <citation type="submission" date="2020-05" db="EMBL/GenBank/DDBJ databases">
        <title>Mycena genomes resolve the evolution of fungal bioluminescence.</title>
        <authorList>
            <person name="Tsai I.J."/>
        </authorList>
    </citation>
    <scope>NUCLEOTIDE SEQUENCE</scope>
    <source>
        <strain evidence="8">110903Hualien_Pintung</strain>
    </source>
</reference>
<protein>
    <submittedName>
        <fullName evidence="8">Phenol 2-monooxygenase</fullName>
    </submittedName>
</protein>
<evidence type="ECO:0000256" key="2">
    <source>
        <dbReference type="ARBA" id="ARBA00022723"/>
    </source>
</evidence>
<name>A0A8H6SUM7_MYCCL</name>
<dbReference type="FunFam" id="3.40.50.720:FF:000022">
    <property type="entry name" value="Cinnamyl alcohol dehydrogenase"/>
    <property type="match status" value="1"/>
</dbReference>
<evidence type="ECO:0000256" key="6">
    <source>
        <dbReference type="SAM" id="Phobius"/>
    </source>
</evidence>
<dbReference type="Pfam" id="PF00107">
    <property type="entry name" value="ADH_zinc_N"/>
    <property type="match status" value="1"/>
</dbReference>
<keyword evidence="6" id="KW-1133">Transmembrane helix</keyword>
<evidence type="ECO:0000313" key="9">
    <source>
        <dbReference type="Proteomes" id="UP000613580"/>
    </source>
</evidence>
<evidence type="ECO:0000256" key="4">
    <source>
        <dbReference type="ARBA" id="ARBA00023002"/>
    </source>
</evidence>
<dbReference type="PROSITE" id="PS00059">
    <property type="entry name" value="ADH_ZINC"/>
    <property type="match status" value="1"/>
</dbReference>
<keyword evidence="2 5" id="KW-0479">Metal-binding</keyword>
<feature type="domain" description="Enoyl reductase (ER)" evidence="7">
    <location>
        <begin position="10"/>
        <end position="330"/>
    </location>
</feature>
<keyword evidence="8" id="KW-0503">Monooxygenase</keyword>
<dbReference type="GO" id="GO:0008270">
    <property type="term" value="F:zinc ion binding"/>
    <property type="evidence" value="ECO:0007669"/>
    <property type="project" value="InterPro"/>
</dbReference>
<keyword evidence="6" id="KW-0812">Transmembrane</keyword>
<dbReference type="InterPro" id="IPR011032">
    <property type="entry name" value="GroES-like_sf"/>
</dbReference>
<evidence type="ECO:0000256" key="5">
    <source>
        <dbReference type="RuleBase" id="RU361277"/>
    </source>
</evidence>
<sequence length="332" mass="36255">MTIEAVVFKGSPSGEIVQSTTTFKPPTGSQVLIRITHSGICGSDELFVKTDMVLGHEGVGVVEQIGERVNALAVGDVVGWGLMHKTCNRCECCLRGQDNYCRAPEWKMYSAANLHQGSFGSHAVWDESWLFKIPAGIAPEHAAPLMCGGATVFEVLQRYIHSTDRVGILGFGGLGHMALQFLVKSGADVVVFSGSDEKREQVLAMGASEFYTTKGVEKFPEMKPLDHLLITTSALADWNPFLGIMKPQSAIYPLTIEYANFVIPVVPIVLNGITIVGSTVASRANQMRMLEFAARHSIKPIVELFKLDKTGVEEGMRKLREGRVRYRAVLVA</sequence>
<dbReference type="InterPro" id="IPR013149">
    <property type="entry name" value="ADH-like_C"/>
</dbReference>
<dbReference type="InterPro" id="IPR047109">
    <property type="entry name" value="CAD-like"/>
</dbReference>
<dbReference type="Proteomes" id="UP000613580">
    <property type="component" value="Unassembled WGS sequence"/>
</dbReference>
<comment type="caution">
    <text evidence="8">The sequence shown here is derived from an EMBL/GenBank/DDBJ whole genome shotgun (WGS) entry which is preliminary data.</text>
</comment>
<dbReference type="GO" id="GO:0016616">
    <property type="term" value="F:oxidoreductase activity, acting on the CH-OH group of donors, NAD or NADP as acceptor"/>
    <property type="evidence" value="ECO:0007669"/>
    <property type="project" value="InterPro"/>
</dbReference>
<keyword evidence="9" id="KW-1185">Reference proteome</keyword>
<dbReference type="OrthoDB" id="1879366at2759"/>
<dbReference type="InterPro" id="IPR020843">
    <property type="entry name" value="ER"/>
</dbReference>
<evidence type="ECO:0000259" key="7">
    <source>
        <dbReference type="SMART" id="SM00829"/>
    </source>
</evidence>
<dbReference type="PANTHER" id="PTHR42683">
    <property type="entry name" value="ALDEHYDE REDUCTASE"/>
    <property type="match status" value="1"/>
</dbReference>
<gene>
    <name evidence="8" type="ORF">HMN09_00733400</name>
</gene>
<dbReference type="SUPFAM" id="SSF51735">
    <property type="entry name" value="NAD(P)-binding Rossmann-fold domains"/>
    <property type="match status" value="1"/>
</dbReference>
<dbReference type="InterPro" id="IPR036291">
    <property type="entry name" value="NAD(P)-bd_dom_sf"/>
</dbReference>
<dbReference type="CDD" id="cd05283">
    <property type="entry name" value="CAD1"/>
    <property type="match status" value="1"/>
</dbReference>
<evidence type="ECO:0000313" key="8">
    <source>
        <dbReference type="EMBL" id="KAF7305796.1"/>
    </source>
</evidence>
<evidence type="ECO:0000256" key="1">
    <source>
        <dbReference type="ARBA" id="ARBA00001947"/>
    </source>
</evidence>
<comment type="similarity">
    <text evidence="5">Belongs to the zinc-containing alcohol dehydrogenase family.</text>
</comment>
<dbReference type="InterPro" id="IPR013154">
    <property type="entry name" value="ADH-like_N"/>
</dbReference>
<organism evidence="8 9">
    <name type="scientific">Mycena chlorophos</name>
    <name type="common">Agaric fungus</name>
    <name type="synonym">Agaricus chlorophos</name>
    <dbReference type="NCBI Taxonomy" id="658473"/>
    <lineage>
        <taxon>Eukaryota</taxon>
        <taxon>Fungi</taxon>
        <taxon>Dikarya</taxon>
        <taxon>Basidiomycota</taxon>
        <taxon>Agaricomycotina</taxon>
        <taxon>Agaricomycetes</taxon>
        <taxon>Agaricomycetidae</taxon>
        <taxon>Agaricales</taxon>
        <taxon>Marasmiineae</taxon>
        <taxon>Mycenaceae</taxon>
        <taxon>Mycena</taxon>
    </lineage>
</organism>
<accession>A0A8H6SUM7</accession>
<dbReference type="Pfam" id="PF08240">
    <property type="entry name" value="ADH_N"/>
    <property type="match status" value="1"/>
</dbReference>
<dbReference type="SMART" id="SM00829">
    <property type="entry name" value="PKS_ER"/>
    <property type="match status" value="1"/>
</dbReference>
<dbReference type="InterPro" id="IPR002328">
    <property type="entry name" value="ADH_Zn_CS"/>
</dbReference>
<dbReference type="AlphaFoldDB" id="A0A8H6SUM7"/>
<keyword evidence="3 5" id="KW-0862">Zinc</keyword>
<dbReference type="SUPFAM" id="SSF50129">
    <property type="entry name" value="GroES-like"/>
    <property type="match status" value="1"/>
</dbReference>
<proteinExistence type="inferred from homology"/>
<feature type="transmembrane region" description="Helical" evidence="6">
    <location>
        <begin position="261"/>
        <end position="281"/>
    </location>
</feature>